<proteinExistence type="predicted"/>
<evidence type="ECO:0000313" key="1">
    <source>
        <dbReference type="EMBL" id="QHU07203.1"/>
    </source>
</evidence>
<name>A0A6C0JP99_9ZZZZ</name>
<protein>
    <submittedName>
        <fullName evidence="1">Uncharacterized protein</fullName>
    </submittedName>
</protein>
<accession>A0A6C0JP99</accession>
<sequence>MDNIYILEYLEIDDEERPVRPVLYIKKKKKKNYIKKSI</sequence>
<dbReference type="AlphaFoldDB" id="A0A6C0JP99"/>
<reference evidence="1" key="1">
    <citation type="journal article" date="2020" name="Nature">
        <title>Giant virus diversity and host interactions through global metagenomics.</title>
        <authorList>
            <person name="Schulz F."/>
            <person name="Roux S."/>
            <person name="Paez-Espino D."/>
            <person name="Jungbluth S."/>
            <person name="Walsh D.A."/>
            <person name="Denef V.J."/>
            <person name="McMahon K.D."/>
            <person name="Konstantinidis K.T."/>
            <person name="Eloe-Fadrosh E.A."/>
            <person name="Kyrpides N.C."/>
            <person name="Woyke T."/>
        </authorList>
    </citation>
    <scope>NUCLEOTIDE SEQUENCE</scope>
    <source>
        <strain evidence="1">GVMAG-S-1040241-154</strain>
    </source>
</reference>
<dbReference type="EMBL" id="MN740684">
    <property type="protein sequence ID" value="QHU07203.1"/>
    <property type="molecule type" value="Genomic_DNA"/>
</dbReference>
<organism evidence="1">
    <name type="scientific">viral metagenome</name>
    <dbReference type="NCBI Taxonomy" id="1070528"/>
    <lineage>
        <taxon>unclassified sequences</taxon>
        <taxon>metagenomes</taxon>
        <taxon>organismal metagenomes</taxon>
    </lineage>
</organism>